<gene>
    <name evidence="4" type="ORF">Air01nite_26930</name>
</gene>
<feature type="domain" description="MaoC-like" evidence="2">
    <location>
        <begin position="158"/>
        <end position="268"/>
    </location>
</feature>
<comment type="similarity">
    <text evidence="1">Belongs to the enoyl-CoA hydratase/isomerase family.</text>
</comment>
<dbReference type="InterPro" id="IPR029069">
    <property type="entry name" value="HotDog_dom_sf"/>
</dbReference>
<proteinExistence type="inferred from homology"/>
<dbReference type="Gene3D" id="3.10.129.10">
    <property type="entry name" value="Hotdog Thioesterase"/>
    <property type="match status" value="1"/>
</dbReference>
<dbReference type="CDD" id="cd03448">
    <property type="entry name" value="HDE_HSD"/>
    <property type="match status" value="1"/>
</dbReference>
<evidence type="ECO:0000313" key="4">
    <source>
        <dbReference type="EMBL" id="GIF56598.1"/>
    </source>
</evidence>
<reference evidence="4 5" key="1">
    <citation type="submission" date="2021-01" db="EMBL/GenBank/DDBJ databases">
        <title>Whole genome shotgun sequence of Asanoa iriomotensis NBRC 100142.</title>
        <authorList>
            <person name="Komaki H."/>
            <person name="Tamura T."/>
        </authorList>
    </citation>
    <scope>NUCLEOTIDE SEQUENCE [LARGE SCALE GENOMIC DNA]</scope>
    <source>
        <strain evidence="4 5">NBRC 100142</strain>
    </source>
</reference>
<dbReference type="Pfam" id="PF01575">
    <property type="entry name" value="MaoC_dehydratas"/>
    <property type="match status" value="1"/>
</dbReference>
<dbReference type="PANTHER" id="PTHR13078">
    <property type="entry name" value="PEROXISOMAL MULTIFUNCTIONAL ENZYME TYPE 2-RELATED"/>
    <property type="match status" value="1"/>
</dbReference>
<organism evidence="4 5">
    <name type="scientific">Asanoa iriomotensis</name>
    <dbReference type="NCBI Taxonomy" id="234613"/>
    <lineage>
        <taxon>Bacteria</taxon>
        <taxon>Bacillati</taxon>
        <taxon>Actinomycetota</taxon>
        <taxon>Actinomycetes</taxon>
        <taxon>Micromonosporales</taxon>
        <taxon>Micromonosporaceae</taxon>
        <taxon>Asanoa</taxon>
    </lineage>
</organism>
<sequence>MPVDPTVVGREGPERTRHWSSADALLYAVGVGAGMDDPTNELAFTTENSTGVEQRVLPTFGVLLAHAPLPPLGHYDPARLVHAEQSLTLSGPIPTEGTVRARTRVTDVYDKGSGALVVVESTATLPDGQVLVATRSAVFLRGEGGFGGERGPRDTWAVPEREPDRVVTYPTRPEQALLYRLSGDRNPLHADPAFAARAGFDRPILHGLCTYGVTGRALLHEMAGSDPARLRTMSGRFSATVTPGQSLTVEMWAQDDTVLFRTRADDGTVVIDRGQATVSKLRESRNDHHRPVGDVVRRKCCVVAGMCDCRLGP</sequence>
<dbReference type="RefSeq" id="WP_203702452.1">
    <property type="nucleotide sequence ID" value="NZ_BAAALU010000010.1"/>
</dbReference>
<dbReference type="InterPro" id="IPR054357">
    <property type="entry name" value="MFE-2_N"/>
</dbReference>
<accession>A0ABQ4C1F1</accession>
<name>A0ABQ4C1F1_9ACTN</name>
<dbReference type="SUPFAM" id="SSF54637">
    <property type="entry name" value="Thioesterase/thiol ester dehydrase-isomerase"/>
    <property type="match status" value="2"/>
</dbReference>
<evidence type="ECO:0000256" key="1">
    <source>
        <dbReference type="ARBA" id="ARBA00005254"/>
    </source>
</evidence>
<evidence type="ECO:0000259" key="2">
    <source>
        <dbReference type="Pfam" id="PF01575"/>
    </source>
</evidence>
<evidence type="ECO:0000313" key="5">
    <source>
        <dbReference type="Proteomes" id="UP000624325"/>
    </source>
</evidence>
<dbReference type="Proteomes" id="UP000624325">
    <property type="component" value="Unassembled WGS sequence"/>
</dbReference>
<protein>
    <submittedName>
        <fullName evidence="4">3-alpha,7-alpha, 12-alpha-trihydroxy-5-beta-choles t-24-enoyl-CoA hydratase</fullName>
    </submittedName>
</protein>
<dbReference type="EMBL" id="BONC01000015">
    <property type="protein sequence ID" value="GIF56598.1"/>
    <property type="molecule type" value="Genomic_DNA"/>
</dbReference>
<dbReference type="PANTHER" id="PTHR13078:SF56">
    <property type="entry name" value="PEROXISOMAL MULTIFUNCTIONAL ENZYME TYPE 2"/>
    <property type="match status" value="1"/>
</dbReference>
<dbReference type="InterPro" id="IPR002539">
    <property type="entry name" value="MaoC-like_dom"/>
</dbReference>
<comment type="caution">
    <text evidence="4">The sequence shown here is derived from an EMBL/GenBank/DDBJ whole genome shotgun (WGS) entry which is preliminary data.</text>
</comment>
<feature type="domain" description="Peroxisomal multifunctional enzyme type 2-like N-terminal" evidence="3">
    <location>
        <begin position="20"/>
        <end position="142"/>
    </location>
</feature>
<dbReference type="Pfam" id="PF22622">
    <property type="entry name" value="MFE-2_hydrat-2_N"/>
    <property type="match status" value="1"/>
</dbReference>
<evidence type="ECO:0000259" key="3">
    <source>
        <dbReference type="Pfam" id="PF22622"/>
    </source>
</evidence>
<keyword evidence="5" id="KW-1185">Reference proteome</keyword>